<keyword evidence="4" id="KW-1185">Reference proteome</keyword>
<sequence>MERIKVRAFLLLPYLLPSCLPAQKRPRMLWGRLLQMPQMVSRGQGQMEASRQPCLSCQIRSYPAEVTPCKKAPLPGKSSEKLRGGSIDSGTPT</sequence>
<gene>
    <name evidence="3" type="ORF">B0H66DRAFT_560440</name>
</gene>
<dbReference type="Proteomes" id="UP001283341">
    <property type="component" value="Unassembled WGS sequence"/>
</dbReference>
<protein>
    <submittedName>
        <fullName evidence="3">Uncharacterized protein</fullName>
    </submittedName>
</protein>
<dbReference type="AlphaFoldDB" id="A0AAE0M327"/>
<organism evidence="3 4">
    <name type="scientific">Apodospora peruviana</name>
    <dbReference type="NCBI Taxonomy" id="516989"/>
    <lineage>
        <taxon>Eukaryota</taxon>
        <taxon>Fungi</taxon>
        <taxon>Dikarya</taxon>
        <taxon>Ascomycota</taxon>
        <taxon>Pezizomycotina</taxon>
        <taxon>Sordariomycetes</taxon>
        <taxon>Sordariomycetidae</taxon>
        <taxon>Sordariales</taxon>
        <taxon>Lasiosphaeriaceae</taxon>
        <taxon>Apodospora</taxon>
    </lineage>
</organism>
<proteinExistence type="predicted"/>
<keyword evidence="2" id="KW-0732">Signal</keyword>
<feature type="signal peptide" evidence="2">
    <location>
        <begin position="1"/>
        <end position="21"/>
    </location>
</feature>
<reference evidence="3" key="2">
    <citation type="submission" date="2023-06" db="EMBL/GenBank/DDBJ databases">
        <authorList>
            <consortium name="Lawrence Berkeley National Laboratory"/>
            <person name="Haridas S."/>
            <person name="Hensen N."/>
            <person name="Bonometti L."/>
            <person name="Westerberg I."/>
            <person name="Brannstrom I.O."/>
            <person name="Guillou S."/>
            <person name="Cros-Aarteil S."/>
            <person name="Calhoun S."/>
            <person name="Kuo A."/>
            <person name="Mondo S."/>
            <person name="Pangilinan J."/>
            <person name="Riley R."/>
            <person name="Labutti K."/>
            <person name="Andreopoulos B."/>
            <person name="Lipzen A."/>
            <person name="Chen C."/>
            <person name="Yanf M."/>
            <person name="Daum C."/>
            <person name="Ng V."/>
            <person name="Clum A."/>
            <person name="Steindorff A."/>
            <person name="Ohm R."/>
            <person name="Martin F."/>
            <person name="Silar P."/>
            <person name="Natvig D."/>
            <person name="Lalanne C."/>
            <person name="Gautier V."/>
            <person name="Ament-Velasquez S.L."/>
            <person name="Kruys A."/>
            <person name="Hutchinson M.I."/>
            <person name="Powell A.J."/>
            <person name="Barry K."/>
            <person name="Miller A.N."/>
            <person name="Grigoriev I.V."/>
            <person name="Debuchy R."/>
            <person name="Gladieux P."/>
            <person name="Thoren M.H."/>
            <person name="Johannesson H."/>
        </authorList>
    </citation>
    <scope>NUCLEOTIDE SEQUENCE</scope>
    <source>
        <strain evidence="3">CBS 118394</strain>
    </source>
</reference>
<evidence type="ECO:0000256" key="2">
    <source>
        <dbReference type="SAM" id="SignalP"/>
    </source>
</evidence>
<accession>A0AAE0M327</accession>
<comment type="caution">
    <text evidence="3">The sequence shown here is derived from an EMBL/GenBank/DDBJ whole genome shotgun (WGS) entry which is preliminary data.</text>
</comment>
<feature type="chain" id="PRO_5042061182" evidence="2">
    <location>
        <begin position="22"/>
        <end position="93"/>
    </location>
</feature>
<reference evidence="3" key="1">
    <citation type="journal article" date="2023" name="Mol. Phylogenet. Evol.">
        <title>Genome-scale phylogeny and comparative genomics of the fungal order Sordariales.</title>
        <authorList>
            <person name="Hensen N."/>
            <person name="Bonometti L."/>
            <person name="Westerberg I."/>
            <person name="Brannstrom I.O."/>
            <person name="Guillou S."/>
            <person name="Cros-Aarteil S."/>
            <person name="Calhoun S."/>
            <person name="Haridas S."/>
            <person name="Kuo A."/>
            <person name="Mondo S."/>
            <person name="Pangilinan J."/>
            <person name="Riley R."/>
            <person name="LaButti K."/>
            <person name="Andreopoulos B."/>
            <person name="Lipzen A."/>
            <person name="Chen C."/>
            <person name="Yan M."/>
            <person name="Daum C."/>
            <person name="Ng V."/>
            <person name="Clum A."/>
            <person name="Steindorff A."/>
            <person name="Ohm R.A."/>
            <person name="Martin F."/>
            <person name="Silar P."/>
            <person name="Natvig D.O."/>
            <person name="Lalanne C."/>
            <person name="Gautier V."/>
            <person name="Ament-Velasquez S.L."/>
            <person name="Kruys A."/>
            <person name="Hutchinson M.I."/>
            <person name="Powell A.J."/>
            <person name="Barry K."/>
            <person name="Miller A.N."/>
            <person name="Grigoriev I.V."/>
            <person name="Debuchy R."/>
            <person name="Gladieux P."/>
            <person name="Hiltunen Thoren M."/>
            <person name="Johannesson H."/>
        </authorList>
    </citation>
    <scope>NUCLEOTIDE SEQUENCE</scope>
    <source>
        <strain evidence="3">CBS 118394</strain>
    </source>
</reference>
<dbReference type="EMBL" id="JAUEDM010000005">
    <property type="protein sequence ID" value="KAK3316129.1"/>
    <property type="molecule type" value="Genomic_DNA"/>
</dbReference>
<evidence type="ECO:0000256" key="1">
    <source>
        <dbReference type="SAM" id="MobiDB-lite"/>
    </source>
</evidence>
<evidence type="ECO:0000313" key="3">
    <source>
        <dbReference type="EMBL" id="KAK3316129.1"/>
    </source>
</evidence>
<evidence type="ECO:0000313" key="4">
    <source>
        <dbReference type="Proteomes" id="UP001283341"/>
    </source>
</evidence>
<feature type="region of interest" description="Disordered" evidence="1">
    <location>
        <begin position="70"/>
        <end position="93"/>
    </location>
</feature>
<name>A0AAE0M327_9PEZI</name>